<sequence>MRSLTRLAIASGITLTLCVAAGVVGVVALLNPPSPTTRITAADGSVVTLDWRDFPASSDPDLDPQDVLDAPRAEDVAAVVTEQIESLGAGLAPALPGVEWNPADPDEPTLFQDEGNGYGGETLLHTYNASASTDGTLPGGAGWNTLTDALDAQLSDLGYDDIVWDFERDRYPEETRAEFEEEMVTQYGSTDPDAMWMWSGFARQGSLWVMISIWDERRGAPEDAWPEETTGLDLLFGGTVISEKDEAAYADGVAPFEGLPRPASTSSD</sequence>
<evidence type="ECO:0000313" key="1">
    <source>
        <dbReference type="EMBL" id="PSL38350.1"/>
    </source>
</evidence>
<dbReference type="Proteomes" id="UP000268291">
    <property type="component" value="Unassembled WGS sequence"/>
</dbReference>
<dbReference type="EMBL" id="PYAU01000001">
    <property type="protein sequence ID" value="PSL38350.1"/>
    <property type="molecule type" value="Genomic_DNA"/>
</dbReference>
<reference evidence="1 3" key="1">
    <citation type="submission" date="2018-03" db="EMBL/GenBank/DDBJ databases">
        <title>Genomic Encyclopedia of Archaeal and Bacterial Type Strains, Phase II (KMG-II): from individual species to whole genera.</title>
        <authorList>
            <person name="Goeker M."/>
        </authorList>
    </citation>
    <scope>NUCLEOTIDE SEQUENCE [LARGE SCALE GENOMIC DNA]</scope>
    <source>
        <strain evidence="1 3">DSM 21548</strain>
    </source>
</reference>
<gene>
    <name evidence="1" type="ORF">CLV49_1971</name>
    <name evidence="2" type="ORF">ELQ93_09360</name>
</gene>
<dbReference type="EMBL" id="RZGY01000001">
    <property type="protein sequence ID" value="RUQ87118.1"/>
    <property type="molecule type" value="Genomic_DNA"/>
</dbReference>
<evidence type="ECO:0000313" key="3">
    <source>
        <dbReference type="Proteomes" id="UP000241203"/>
    </source>
</evidence>
<proteinExistence type="predicted"/>
<dbReference type="Proteomes" id="UP000241203">
    <property type="component" value="Unassembled WGS sequence"/>
</dbReference>
<dbReference type="OrthoDB" id="4928582at2"/>
<evidence type="ECO:0000313" key="2">
    <source>
        <dbReference type="EMBL" id="RUQ87118.1"/>
    </source>
</evidence>
<protein>
    <submittedName>
        <fullName evidence="1">Uncharacterized protein</fullName>
    </submittedName>
</protein>
<dbReference type="RefSeq" id="WP_106563380.1">
    <property type="nucleotide sequence ID" value="NZ_PYAU01000001.1"/>
</dbReference>
<comment type="caution">
    <text evidence="1">The sequence shown here is derived from an EMBL/GenBank/DDBJ whole genome shotgun (WGS) entry which is preliminary data.</text>
</comment>
<name>A0A2P8GWL1_9MICO</name>
<evidence type="ECO:0000313" key="4">
    <source>
        <dbReference type="Proteomes" id="UP000268291"/>
    </source>
</evidence>
<accession>A0A2P8GWL1</accession>
<reference evidence="2 4" key="2">
    <citation type="submission" date="2018-12" db="EMBL/GenBank/DDBJ databases">
        <authorList>
            <person name="hu s."/>
            <person name="Xu Y."/>
            <person name="Xu B."/>
            <person name="Li F."/>
        </authorList>
    </citation>
    <scope>NUCLEOTIDE SEQUENCE [LARGE SCALE GENOMIC DNA]</scope>
    <source>
        <strain evidence="2 4">KSW2-17</strain>
    </source>
</reference>
<keyword evidence="4" id="KW-1185">Reference proteome</keyword>
<dbReference type="AlphaFoldDB" id="A0A2P8GWL1"/>
<organism evidence="1 3">
    <name type="scientific">Labedella gwakjiensis</name>
    <dbReference type="NCBI Taxonomy" id="390269"/>
    <lineage>
        <taxon>Bacteria</taxon>
        <taxon>Bacillati</taxon>
        <taxon>Actinomycetota</taxon>
        <taxon>Actinomycetes</taxon>
        <taxon>Micrococcales</taxon>
        <taxon>Microbacteriaceae</taxon>
        <taxon>Labedella</taxon>
    </lineage>
</organism>